<keyword evidence="3" id="KW-1185">Reference proteome</keyword>
<gene>
    <name evidence="2" type="ORF">CJD36_010450</name>
</gene>
<sequence length="137" mass="15795">MKKLEVIIEKNDGLFWGRIEDVKGWQPSPYGNTLGALINNLKDLVGDYVLHEGKDDKKWNKIIWSEIELSFKYDLVSFFETFNYLNLSVISNKIGINRTLLNHYKTGTKYPSAEQAKKIEDAIHHLATELKKVKLVA</sequence>
<protein>
    <recommendedName>
        <fullName evidence="1">HTH cro/C1-type domain-containing protein</fullName>
    </recommendedName>
</protein>
<comment type="caution">
    <text evidence="2">The sequence shown here is derived from an EMBL/GenBank/DDBJ whole genome shotgun (WGS) entry which is preliminary data.</text>
</comment>
<name>A0A2S7STY9_9BACT</name>
<dbReference type="SUPFAM" id="SSF143100">
    <property type="entry name" value="TTHA1013/TTHA0281-like"/>
    <property type="match status" value="1"/>
</dbReference>
<proteinExistence type="predicted"/>
<dbReference type="OrthoDB" id="676274at2"/>
<feature type="domain" description="HTH cro/C1-type" evidence="1">
    <location>
        <begin position="93"/>
        <end position="130"/>
    </location>
</feature>
<dbReference type="EMBL" id="PPSL01000003">
    <property type="protein sequence ID" value="PQJ10389.1"/>
    <property type="molecule type" value="Genomic_DNA"/>
</dbReference>
<dbReference type="InterPro" id="IPR001387">
    <property type="entry name" value="Cro/C1-type_HTH"/>
</dbReference>
<evidence type="ECO:0000313" key="2">
    <source>
        <dbReference type="EMBL" id="PQJ10389.1"/>
    </source>
</evidence>
<dbReference type="InterPro" id="IPR035069">
    <property type="entry name" value="TTHA1013/TTHA0281-like"/>
</dbReference>
<organism evidence="2 3">
    <name type="scientific">Flavipsychrobacter stenotrophus</name>
    <dbReference type="NCBI Taxonomy" id="2077091"/>
    <lineage>
        <taxon>Bacteria</taxon>
        <taxon>Pseudomonadati</taxon>
        <taxon>Bacteroidota</taxon>
        <taxon>Chitinophagia</taxon>
        <taxon>Chitinophagales</taxon>
        <taxon>Chitinophagaceae</taxon>
        <taxon>Flavipsychrobacter</taxon>
    </lineage>
</organism>
<dbReference type="PROSITE" id="PS50943">
    <property type="entry name" value="HTH_CROC1"/>
    <property type="match status" value="1"/>
</dbReference>
<dbReference type="RefSeq" id="WP_105039117.1">
    <property type="nucleotide sequence ID" value="NZ_PPSL01000003.1"/>
</dbReference>
<dbReference type="Proteomes" id="UP000239872">
    <property type="component" value="Unassembled WGS sequence"/>
</dbReference>
<evidence type="ECO:0000259" key="1">
    <source>
        <dbReference type="PROSITE" id="PS50943"/>
    </source>
</evidence>
<evidence type="ECO:0000313" key="3">
    <source>
        <dbReference type="Proteomes" id="UP000239872"/>
    </source>
</evidence>
<dbReference type="AlphaFoldDB" id="A0A2S7STY9"/>
<accession>A0A2S7STY9</accession>
<reference evidence="2 3" key="1">
    <citation type="submission" date="2018-01" db="EMBL/GenBank/DDBJ databases">
        <title>A novel member of the phylum Bacteroidetes isolated from glacier ice.</title>
        <authorList>
            <person name="Liu Q."/>
            <person name="Xin Y.-H."/>
        </authorList>
    </citation>
    <scope>NUCLEOTIDE SEQUENCE [LARGE SCALE GENOMIC DNA]</scope>
    <source>
        <strain evidence="2 3">RB1R16</strain>
    </source>
</reference>